<dbReference type="AlphaFoldDB" id="A0A1Q9DFC0"/>
<protein>
    <submittedName>
        <fullName evidence="1">Uncharacterized protein</fullName>
    </submittedName>
</protein>
<sequence>MLMHPLLWHRPLSQRALPLAVSWGTEPYDNLGLLRRSGSHTRLTLKRWVDSELCKLMEMPSHVATEESSATPPDIAEILASLAWFSEQYNLSDGATRPLSGLLKLWWDGQLAMVSDRCQYLAEFSAYRQFSWALMLQRASYFAFI</sequence>
<dbReference type="OrthoDB" id="10268994at2759"/>
<accession>A0A1Q9DFC0</accession>
<dbReference type="Proteomes" id="UP000186817">
    <property type="component" value="Unassembled WGS sequence"/>
</dbReference>
<name>A0A1Q9DFC0_SYMMI</name>
<comment type="caution">
    <text evidence="1">The sequence shown here is derived from an EMBL/GenBank/DDBJ whole genome shotgun (WGS) entry which is preliminary data.</text>
</comment>
<dbReference type="EMBL" id="LSRX01000566">
    <property type="protein sequence ID" value="OLP93845.1"/>
    <property type="molecule type" value="Genomic_DNA"/>
</dbReference>
<reference evidence="1 2" key="1">
    <citation type="submission" date="2016-02" db="EMBL/GenBank/DDBJ databases">
        <title>Genome analysis of coral dinoflagellate symbionts highlights evolutionary adaptations to a symbiotic lifestyle.</title>
        <authorList>
            <person name="Aranda M."/>
            <person name="Li Y."/>
            <person name="Liew Y.J."/>
            <person name="Baumgarten S."/>
            <person name="Simakov O."/>
            <person name="Wilson M."/>
            <person name="Piel J."/>
            <person name="Ashoor H."/>
            <person name="Bougouffa S."/>
            <person name="Bajic V.B."/>
            <person name="Ryu T."/>
            <person name="Ravasi T."/>
            <person name="Bayer T."/>
            <person name="Micklem G."/>
            <person name="Kim H."/>
            <person name="Bhak J."/>
            <person name="Lajeunesse T.C."/>
            <person name="Voolstra C.R."/>
        </authorList>
    </citation>
    <scope>NUCLEOTIDE SEQUENCE [LARGE SCALE GENOMIC DNA]</scope>
    <source>
        <strain evidence="1 2">CCMP2467</strain>
    </source>
</reference>
<proteinExistence type="predicted"/>
<keyword evidence="2" id="KW-1185">Reference proteome</keyword>
<organism evidence="1 2">
    <name type="scientific">Symbiodinium microadriaticum</name>
    <name type="common">Dinoflagellate</name>
    <name type="synonym">Zooxanthella microadriatica</name>
    <dbReference type="NCBI Taxonomy" id="2951"/>
    <lineage>
        <taxon>Eukaryota</taxon>
        <taxon>Sar</taxon>
        <taxon>Alveolata</taxon>
        <taxon>Dinophyceae</taxon>
        <taxon>Suessiales</taxon>
        <taxon>Symbiodiniaceae</taxon>
        <taxon>Symbiodinium</taxon>
    </lineage>
</organism>
<evidence type="ECO:0000313" key="2">
    <source>
        <dbReference type="Proteomes" id="UP000186817"/>
    </source>
</evidence>
<gene>
    <name evidence="1" type="ORF">AK812_SmicGene24210</name>
</gene>
<evidence type="ECO:0000313" key="1">
    <source>
        <dbReference type="EMBL" id="OLP93845.1"/>
    </source>
</evidence>